<dbReference type="Pfam" id="PF05598">
    <property type="entry name" value="DUF772"/>
    <property type="match status" value="1"/>
</dbReference>
<reference evidence="2 3" key="1">
    <citation type="submission" date="2023-05" db="EMBL/GenBank/DDBJ databases">
        <title>Novel species of genus Flectobacillus isolated from stream in China.</title>
        <authorList>
            <person name="Lu H."/>
        </authorList>
    </citation>
    <scope>NUCLEOTIDE SEQUENCE [LARGE SCALE GENOMIC DNA]</scope>
    <source>
        <strain evidence="2 3">LFS242W</strain>
    </source>
</reference>
<dbReference type="RefSeq" id="WP_283381863.1">
    <property type="nucleotide sequence ID" value="NZ_JASHIE010000006.1"/>
</dbReference>
<sequence length="129" mass="15089">MYYQVSLDSLVSVDNFCRKLEKALDLHFLYARTAPYYGTEGQESIDPVVFFKILLVGYLNNIPSDRRLMEYCSNCLDIRLFLQYDLDETLPWHSTISRTRQLYGEGVFLELFQAVLKLCVDKGMVRGKR</sequence>
<comment type="caution">
    <text evidence="2">The sequence shown here is derived from an EMBL/GenBank/DDBJ whole genome shotgun (WGS) entry which is preliminary data.</text>
</comment>
<dbReference type="InterPro" id="IPR008490">
    <property type="entry name" value="Transposase_InsH_N"/>
</dbReference>
<dbReference type="Proteomes" id="UP001225761">
    <property type="component" value="Unassembled WGS sequence"/>
</dbReference>
<evidence type="ECO:0000313" key="3">
    <source>
        <dbReference type="Proteomes" id="UP001225761"/>
    </source>
</evidence>
<dbReference type="EMBL" id="JASHIE010000006">
    <property type="protein sequence ID" value="MDI9875118.1"/>
    <property type="molecule type" value="Genomic_DNA"/>
</dbReference>
<evidence type="ECO:0000313" key="2">
    <source>
        <dbReference type="EMBL" id="MDI9875118.1"/>
    </source>
</evidence>
<accession>A0ABT6Z1W9</accession>
<proteinExistence type="predicted"/>
<feature type="domain" description="Transposase InsH N-terminal" evidence="1">
    <location>
        <begin position="6"/>
        <end position="101"/>
    </location>
</feature>
<dbReference type="PANTHER" id="PTHR35604">
    <property type="entry name" value="TRANSPOSASE INSH FOR INSERTION SEQUENCE ELEMENT IS5A-RELATED"/>
    <property type="match status" value="1"/>
</dbReference>
<protein>
    <submittedName>
        <fullName evidence="2">Transposase</fullName>
    </submittedName>
</protein>
<keyword evidence="3" id="KW-1185">Reference proteome</keyword>
<dbReference type="PANTHER" id="PTHR35604:SF2">
    <property type="entry name" value="TRANSPOSASE INSH FOR INSERTION SEQUENCE ELEMENT IS5A-RELATED"/>
    <property type="match status" value="1"/>
</dbReference>
<name>A0ABT6Z1W9_9BACT</name>
<organism evidence="2 3">
    <name type="scientific">Flectobacillus rivi</name>
    <dbReference type="NCBI Taxonomy" id="2984209"/>
    <lineage>
        <taxon>Bacteria</taxon>
        <taxon>Pseudomonadati</taxon>
        <taxon>Bacteroidota</taxon>
        <taxon>Cytophagia</taxon>
        <taxon>Cytophagales</taxon>
        <taxon>Flectobacillaceae</taxon>
        <taxon>Flectobacillus</taxon>
    </lineage>
</organism>
<gene>
    <name evidence="2" type="ORF">QM481_11320</name>
</gene>
<evidence type="ECO:0000259" key="1">
    <source>
        <dbReference type="Pfam" id="PF05598"/>
    </source>
</evidence>